<reference evidence="1" key="1">
    <citation type="journal article" date="2015" name="Nature">
        <title>Complex archaea that bridge the gap between prokaryotes and eukaryotes.</title>
        <authorList>
            <person name="Spang A."/>
            <person name="Saw J.H."/>
            <person name="Jorgensen S.L."/>
            <person name="Zaremba-Niedzwiedzka K."/>
            <person name="Martijn J."/>
            <person name="Lind A.E."/>
            <person name="van Eijk R."/>
            <person name="Schleper C."/>
            <person name="Guy L."/>
            <person name="Ettema T.J."/>
        </authorList>
    </citation>
    <scope>NUCLEOTIDE SEQUENCE</scope>
</reference>
<dbReference type="EMBL" id="LAZR01019168">
    <property type="protein sequence ID" value="KKL93506.1"/>
    <property type="molecule type" value="Genomic_DNA"/>
</dbReference>
<organism evidence="1">
    <name type="scientific">marine sediment metagenome</name>
    <dbReference type="NCBI Taxonomy" id="412755"/>
    <lineage>
        <taxon>unclassified sequences</taxon>
        <taxon>metagenomes</taxon>
        <taxon>ecological metagenomes</taxon>
    </lineage>
</organism>
<gene>
    <name evidence="1" type="ORF">LCGC14_1873970</name>
</gene>
<name>A0A0F9GS94_9ZZZZ</name>
<evidence type="ECO:0000313" key="1">
    <source>
        <dbReference type="EMBL" id="KKL93506.1"/>
    </source>
</evidence>
<proteinExistence type="predicted"/>
<accession>A0A0F9GS94</accession>
<protein>
    <submittedName>
        <fullName evidence="1">Uncharacterized protein</fullName>
    </submittedName>
</protein>
<sequence>MTCKHTHKDDPENAVCEDCYVAGSDELKQNIREINDSLKTISRAMWSWAYSKNLPGFEGS</sequence>
<dbReference type="AlphaFoldDB" id="A0A0F9GS94"/>
<comment type="caution">
    <text evidence="1">The sequence shown here is derived from an EMBL/GenBank/DDBJ whole genome shotgun (WGS) entry which is preliminary data.</text>
</comment>